<organism evidence="2 3">
    <name type="scientific">Mesorhizobium album</name>
    <dbReference type="NCBI Taxonomy" id="3072314"/>
    <lineage>
        <taxon>Bacteria</taxon>
        <taxon>Pseudomonadati</taxon>
        <taxon>Pseudomonadota</taxon>
        <taxon>Alphaproteobacteria</taxon>
        <taxon>Hyphomicrobiales</taxon>
        <taxon>Phyllobacteriaceae</taxon>
        <taxon>Mesorhizobium</taxon>
    </lineage>
</organism>
<gene>
    <name evidence="2" type="ORF">RFN28_32500</name>
</gene>
<feature type="signal peptide" evidence="1">
    <location>
        <begin position="1"/>
        <end position="29"/>
    </location>
</feature>
<dbReference type="RefSeq" id="WP_320291246.1">
    <property type="nucleotide sequence ID" value="NZ_JAVIIW010000068.1"/>
</dbReference>
<evidence type="ECO:0000313" key="2">
    <source>
        <dbReference type="EMBL" id="MDX8483138.1"/>
    </source>
</evidence>
<evidence type="ECO:0000256" key="1">
    <source>
        <dbReference type="SAM" id="SignalP"/>
    </source>
</evidence>
<dbReference type="Proteomes" id="UP001287059">
    <property type="component" value="Unassembled WGS sequence"/>
</dbReference>
<evidence type="ECO:0000313" key="3">
    <source>
        <dbReference type="Proteomes" id="UP001287059"/>
    </source>
</evidence>
<keyword evidence="1" id="KW-0732">Signal</keyword>
<keyword evidence="3" id="KW-1185">Reference proteome</keyword>
<proteinExistence type="predicted"/>
<accession>A0ABU4Y886</accession>
<name>A0ABU4Y886_9HYPH</name>
<reference evidence="2 3" key="1">
    <citation type="submission" date="2023-08" db="EMBL/GenBank/DDBJ databases">
        <title>Implementing the SeqCode for naming new Mesorhizobium species isolated from Vachellia karroo root nodules.</title>
        <authorList>
            <person name="Van Lill M."/>
        </authorList>
    </citation>
    <scope>NUCLEOTIDE SEQUENCE [LARGE SCALE GENOMIC DNA]</scope>
    <source>
        <strain evidence="2 3">VK24D</strain>
    </source>
</reference>
<sequence length="165" mass="17864">MKRLHLIQKAPLAIALSSLLASVATTAIAKPFTYVNARFGTACTFPDEIFSDRLPEPENGDGQEWLSPDGASLICSGIYNIDNDTPKSFVAGEKANTGPGYKVTYSKTGKNWAVLSGVKGDKIFYDRRLFGKDGVIRSVWIEYPSSLKAKYDPLTGTIAASLRGP</sequence>
<dbReference type="EMBL" id="JAVIIW010000068">
    <property type="protein sequence ID" value="MDX8483138.1"/>
    <property type="molecule type" value="Genomic_DNA"/>
</dbReference>
<feature type="chain" id="PRO_5045921653" evidence="1">
    <location>
        <begin position="30"/>
        <end position="165"/>
    </location>
</feature>
<protein>
    <submittedName>
        <fullName evidence="2">Uncharacterized protein</fullName>
    </submittedName>
</protein>
<comment type="caution">
    <text evidence="2">The sequence shown here is derived from an EMBL/GenBank/DDBJ whole genome shotgun (WGS) entry which is preliminary data.</text>
</comment>